<dbReference type="InterPro" id="IPR005467">
    <property type="entry name" value="His_kinase_dom"/>
</dbReference>
<proteinExistence type="inferred from homology"/>
<dbReference type="GO" id="GO:0008270">
    <property type="term" value="F:zinc ion binding"/>
    <property type="evidence" value="ECO:0007669"/>
    <property type="project" value="InterPro"/>
</dbReference>
<keyword evidence="5 9" id="KW-0067">ATP-binding</keyword>
<dbReference type="Pfam" id="PF10436">
    <property type="entry name" value="BCDHK_Adom3"/>
    <property type="match status" value="1"/>
</dbReference>
<dbReference type="InterPro" id="IPR036784">
    <property type="entry name" value="AK/P_DHK_N_sf"/>
</dbReference>
<evidence type="ECO:0000256" key="5">
    <source>
        <dbReference type="ARBA" id="ARBA00022840"/>
    </source>
</evidence>
<keyword evidence="3 9" id="KW-0547">Nucleotide-binding</keyword>
<dbReference type="Proteomes" id="UP000310708">
    <property type="component" value="Unassembled WGS sequence"/>
</dbReference>
<keyword evidence="4 9" id="KW-0418">Kinase</keyword>
<accession>A0A4T0M552</accession>
<keyword evidence="6 9" id="KW-0496">Mitochondrion</keyword>
<evidence type="ECO:0000256" key="4">
    <source>
        <dbReference type="ARBA" id="ARBA00022777"/>
    </source>
</evidence>
<dbReference type="GO" id="GO:0006351">
    <property type="term" value="P:DNA-templated transcription"/>
    <property type="evidence" value="ECO:0007669"/>
    <property type="project" value="InterPro"/>
</dbReference>
<organism evidence="11 12">
    <name type="scientific">Wallemia mellicola</name>
    <dbReference type="NCBI Taxonomy" id="1708541"/>
    <lineage>
        <taxon>Eukaryota</taxon>
        <taxon>Fungi</taxon>
        <taxon>Dikarya</taxon>
        <taxon>Basidiomycota</taxon>
        <taxon>Wallemiomycotina</taxon>
        <taxon>Wallemiomycetes</taxon>
        <taxon>Wallemiales</taxon>
        <taxon>Wallemiaceae</taxon>
        <taxon>Wallemia</taxon>
    </lineage>
</organism>
<dbReference type="SUPFAM" id="SSF55874">
    <property type="entry name" value="ATPase domain of HSP90 chaperone/DNA topoisomerase II/histidine kinase"/>
    <property type="match status" value="1"/>
</dbReference>
<dbReference type="SUPFAM" id="SSF69012">
    <property type="entry name" value="alpha-ketoacid dehydrogenase kinase, N-terminal domain"/>
    <property type="match status" value="1"/>
</dbReference>
<dbReference type="Gene3D" id="1.20.140.20">
    <property type="entry name" value="Alpha-ketoacid/pyruvate dehydrogenase kinase, N-terminal domain"/>
    <property type="match status" value="1"/>
</dbReference>
<evidence type="ECO:0000256" key="9">
    <source>
        <dbReference type="RuleBase" id="RU366032"/>
    </source>
</evidence>
<dbReference type="InterPro" id="IPR007219">
    <property type="entry name" value="XnlR_reg_dom"/>
</dbReference>
<dbReference type="GO" id="GO:0003677">
    <property type="term" value="F:DNA binding"/>
    <property type="evidence" value="ECO:0007669"/>
    <property type="project" value="InterPro"/>
</dbReference>
<evidence type="ECO:0000259" key="10">
    <source>
        <dbReference type="PROSITE" id="PS50109"/>
    </source>
</evidence>
<dbReference type="Pfam" id="PF04082">
    <property type="entry name" value="Fungal_trans"/>
    <property type="match status" value="1"/>
</dbReference>
<comment type="catalytic activity">
    <reaction evidence="8">
        <text>L-seryl-[pyruvate dehydrogenase E1 alpha subunit] + ATP = O-phospho-L-seryl-[pyruvate dehydrogenase E1 alpha subunit] + ADP + H(+)</text>
        <dbReference type="Rhea" id="RHEA:23052"/>
        <dbReference type="Rhea" id="RHEA-COMP:13689"/>
        <dbReference type="Rhea" id="RHEA-COMP:13690"/>
        <dbReference type="ChEBI" id="CHEBI:15378"/>
        <dbReference type="ChEBI" id="CHEBI:29999"/>
        <dbReference type="ChEBI" id="CHEBI:30616"/>
        <dbReference type="ChEBI" id="CHEBI:83421"/>
        <dbReference type="ChEBI" id="CHEBI:456216"/>
        <dbReference type="EC" id="2.7.11.2"/>
    </reaction>
</comment>
<dbReference type="InterPro" id="IPR004358">
    <property type="entry name" value="Sig_transdc_His_kin-like_C"/>
</dbReference>
<dbReference type="Pfam" id="PF02518">
    <property type="entry name" value="HATPase_c"/>
    <property type="match status" value="1"/>
</dbReference>
<evidence type="ECO:0000256" key="7">
    <source>
        <dbReference type="ARBA" id="ARBA00023242"/>
    </source>
</evidence>
<evidence type="ECO:0000256" key="3">
    <source>
        <dbReference type="ARBA" id="ARBA00022741"/>
    </source>
</evidence>
<dbReference type="EC" id="2.7.11.-" evidence="9"/>
<feature type="domain" description="Histidine kinase" evidence="10">
    <location>
        <begin position="994"/>
        <end position="1123"/>
    </location>
</feature>
<dbReference type="InterPro" id="IPR039028">
    <property type="entry name" value="BCKD/PDK"/>
</dbReference>
<dbReference type="SMART" id="SM00387">
    <property type="entry name" value="HATPase_c"/>
    <property type="match status" value="1"/>
</dbReference>
<comment type="caution">
    <text evidence="11">The sequence shown here is derived from an EMBL/GenBank/DDBJ whole genome shotgun (WGS) entry which is preliminary data.</text>
</comment>
<dbReference type="InterPro" id="IPR018955">
    <property type="entry name" value="BCDHK/PDK_N"/>
</dbReference>
<name>A0A4T0M552_9BASI</name>
<dbReference type="PANTHER" id="PTHR11947:SF3">
    <property type="entry name" value="[PYRUVATE DEHYDROGENASE (ACETYL-TRANSFERRING)] KINASE, MITOCHONDRIAL"/>
    <property type="match status" value="1"/>
</dbReference>
<keyword evidence="7" id="KW-0539">Nucleus</keyword>
<dbReference type="PANTHER" id="PTHR11947">
    <property type="entry name" value="PYRUVATE DEHYDROGENASE KINASE"/>
    <property type="match status" value="1"/>
</dbReference>
<evidence type="ECO:0000313" key="11">
    <source>
        <dbReference type="EMBL" id="TIC67686.1"/>
    </source>
</evidence>
<dbReference type="CDD" id="cd16929">
    <property type="entry name" value="HATPase_PDK-like"/>
    <property type="match status" value="1"/>
</dbReference>
<dbReference type="InterPro" id="IPR003594">
    <property type="entry name" value="HATPase_dom"/>
</dbReference>
<dbReference type="GO" id="GO:0005759">
    <property type="term" value="C:mitochondrial matrix"/>
    <property type="evidence" value="ECO:0007669"/>
    <property type="project" value="UniProtKB-SubCell"/>
</dbReference>
<comment type="similarity">
    <text evidence="1 9">Belongs to the PDK/BCKDK protein kinase family.</text>
</comment>
<protein>
    <recommendedName>
        <fullName evidence="9">Protein-serine/threonine kinase</fullName>
        <ecNumber evidence="9">2.7.11.-</ecNumber>
    </recommendedName>
</protein>
<evidence type="ECO:0000256" key="6">
    <source>
        <dbReference type="ARBA" id="ARBA00023128"/>
    </source>
</evidence>
<evidence type="ECO:0000256" key="8">
    <source>
        <dbReference type="ARBA" id="ARBA00048201"/>
    </source>
</evidence>
<evidence type="ECO:0000313" key="12">
    <source>
        <dbReference type="Proteomes" id="UP000310708"/>
    </source>
</evidence>
<comment type="subcellular location">
    <subcellularLocation>
        <location evidence="9">Mitochondrion matrix</location>
    </subcellularLocation>
</comment>
<dbReference type="AlphaFoldDB" id="A0A4T0M552"/>
<dbReference type="SMART" id="SM00906">
    <property type="entry name" value="Fungal_trans"/>
    <property type="match status" value="1"/>
</dbReference>
<dbReference type="GO" id="GO:0005524">
    <property type="term" value="F:ATP binding"/>
    <property type="evidence" value="ECO:0007669"/>
    <property type="project" value="UniProtKB-UniRule"/>
</dbReference>
<dbReference type="PRINTS" id="PR00344">
    <property type="entry name" value="BCTRLSENSOR"/>
</dbReference>
<evidence type="ECO:0000256" key="1">
    <source>
        <dbReference type="ARBA" id="ARBA00006155"/>
    </source>
</evidence>
<dbReference type="GO" id="GO:0010906">
    <property type="term" value="P:regulation of glucose metabolic process"/>
    <property type="evidence" value="ECO:0007669"/>
    <property type="project" value="TreeGrafter"/>
</dbReference>
<keyword evidence="2 9" id="KW-0808">Transferase</keyword>
<dbReference type="EMBL" id="SPRX01000010">
    <property type="protein sequence ID" value="TIC67686.1"/>
    <property type="molecule type" value="Genomic_DNA"/>
</dbReference>
<evidence type="ECO:0000256" key="2">
    <source>
        <dbReference type="ARBA" id="ARBA00022679"/>
    </source>
</evidence>
<dbReference type="GO" id="GO:0004740">
    <property type="term" value="F:pyruvate dehydrogenase (acetyl-transferring) kinase activity"/>
    <property type="evidence" value="ECO:0007669"/>
    <property type="project" value="UniProtKB-EC"/>
</dbReference>
<dbReference type="PROSITE" id="PS50109">
    <property type="entry name" value="HIS_KIN"/>
    <property type="match status" value="1"/>
</dbReference>
<sequence>MLMLGATKKRGPPKGYIDTLSDKLGRLEIVITRLAKLPNASGILDSIRTQDAITASIVDSILDKQLHDGVPTSAVNPTQRRRLNSLQSLQLDVKPQIEELEDSSDEVTDSLGQLSIDENSNIRYHGKASGLHLITNNKRHEQGIWNFPAPGIWPASHELKKLTQKEVVRLSGAKQCLPDIQVQDKLIELYFSYVHPVIPIIHKGWFMTNFKAPENDERADELLPTLLLLCVFGVASRYSAVNNPESPALWAAGTLYIERAREIAHLDHPNSRLSSVQAFLLLTYRSVGLGDMKSAWMFLGHSVRMAEDLGLHRDVSHFHPNGRLRLSDVQVEARKRTWHGCVILDTYISSYIGRPTAIRAKDYDTRGCKEDEIEESEAWQPVEAHVTCSRDVCDLSDQDYPFNWAIPQTGHALSCFNQLSKLSALENKILESCYSIKEKTNSEAAQMSLHELHKSVDKWSIDLPRHLKFQASSQRLPPPNVLTLHTAFHCTLILLHRPFVDIPSHYPSHQIMTMAANSITSIVNSLNHRHDFLNKAPSLLIYHVFTAGITHCFNLKYPDIEPVARQNLTKTMEALKAMVITWPAAGRAYDMLTDVYDIQQNQSLDEITDNGPRGIKRMMMESTEQQANMGINFSDVFPCPTEPLLPQVPTRHPGVSTLNNELSDITSEGPFRGSYYMGMQQPTMLPGHNLASSAFYNITPKLWNKLLHFSSFPQTGISLQQMVMFGSNPSQGTLLRAGNFLSEELPIRLAHRCVELNTLPNNLSQMPSIQRVLGWYAHSFDELINFPPPQLSAEVRNQLFAQSNKIGKLPEAKPNLAQLEDEHTPGPVNPIQNNGSKNRRIPIEYRYHAETPNYEWPIEVGEYNENFTRLLEGIKKRHDTVVPTIAQGVLEYKKHRQHIGRGVDTDIQSFLDRFYMSRIGIRFLIGQHIALNSINQPKDYVGIICKSTNVRDVCDEAIDNARFIAEDHYALFKPPQVQLICPEDLTISYVPGHLNHIVFEIIKNSLRAVIERFGVDAEDQMPPIKVIVAAGNEDITIKISDEGGGIPRSAIPLIWTYMYTTMEGKGLDPEFEQSGSDYKAPMAGLGYGLPLSRLYARYFGGDLRLISMEGYGTDVYIHLNRLSSSAEPLQ</sequence>
<dbReference type="CDD" id="cd12148">
    <property type="entry name" value="fungal_TF_MHR"/>
    <property type="match status" value="1"/>
</dbReference>
<gene>
    <name evidence="11" type="ORF">E3Q01_01230</name>
</gene>
<reference evidence="11 12" key="1">
    <citation type="submission" date="2019-03" db="EMBL/GenBank/DDBJ databases">
        <title>Sequencing 25 genomes of Wallemia mellicola.</title>
        <authorList>
            <person name="Gostincar C."/>
        </authorList>
    </citation>
    <scope>NUCLEOTIDE SEQUENCE [LARGE SCALE GENOMIC DNA]</scope>
    <source>
        <strain evidence="11 12">EXF-757</strain>
    </source>
</reference>
<dbReference type="Gene3D" id="3.30.565.10">
    <property type="entry name" value="Histidine kinase-like ATPase, C-terminal domain"/>
    <property type="match status" value="1"/>
</dbReference>
<dbReference type="InterPro" id="IPR036890">
    <property type="entry name" value="HATPase_C_sf"/>
</dbReference>